<evidence type="ECO:0000259" key="9">
    <source>
        <dbReference type="Pfam" id="PF13098"/>
    </source>
</evidence>
<dbReference type="InterPro" id="IPR051470">
    <property type="entry name" value="Thiol:disulfide_interchange"/>
</dbReference>
<dbReference type="EMBL" id="JBHRTS010000001">
    <property type="protein sequence ID" value="MFC3192912.1"/>
    <property type="molecule type" value="Genomic_DNA"/>
</dbReference>
<reference evidence="11" key="1">
    <citation type="journal article" date="2019" name="Int. J. Syst. Evol. Microbiol.">
        <title>The Global Catalogue of Microorganisms (GCM) 10K type strain sequencing project: providing services to taxonomists for standard genome sequencing and annotation.</title>
        <authorList>
            <consortium name="The Broad Institute Genomics Platform"/>
            <consortium name="The Broad Institute Genome Sequencing Center for Infectious Disease"/>
            <person name="Wu L."/>
            <person name="Ma J."/>
        </authorList>
    </citation>
    <scope>NUCLEOTIDE SEQUENCE [LARGE SCALE GENOMIC DNA]</scope>
    <source>
        <strain evidence="11">KCTC 42953</strain>
    </source>
</reference>
<dbReference type="RefSeq" id="WP_077409578.1">
    <property type="nucleotide sequence ID" value="NZ_JBHRTS010000001.1"/>
</dbReference>
<evidence type="ECO:0000313" key="11">
    <source>
        <dbReference type="Proteomes" id="UP001595533"/>
    </source>
</evidence>
<proteinExistence type="inferred from homology"/>
<evidence type="ECO:0000256" key="4">
    <source>
        <dbReference type="ARBA" id="ARBA00022764"/>
    </source>
</evidence>
<dbReference type="InterPro" id="IPR009094">
    <property type="entry name" value="DiS-bond_isomerase_DsbC/G_N_sf"/>
</dbReference>
<evidence type="ECO:0000256" key="1">
    <source>
        <dbReference type="ARBA" id="ARBA00004418"/>
    </source>
</evidence>
<name>A0ABV7JBV6_9GAMM</name>
<keyword evidence="5" id="KW-1015">Disulfide bond</keyword>
<dbReference type="InterPro" id="IPR012336">
    <property type="entry name" value="Thioredoxin-like_fold"/>
</dbReference>
<dbReference type="SUPFAM" id="SSF54423">
    <property type="entry name" value="DsbC/DsbG N-terminal domain-like"/>
    <property type="match status" value="1"/>
</dbReference>
<dbReference type="InterPro" id="IPR033954">
    <property type="entry name" value="DiS-bond_Isoase_DsbC/G"/>
</dbReference>
<dbReference type="PANTHER" id="PTHR35272">
    <property type="entry name" value="THIOL:DISULFIDE INTERCHANGE PROTEIN DSBC-RELATED"/>
    <property type="match status" value="1"/>
</dbReference>
<evidence type="ECO:0000313" key="10">
    <source>
        <dbReference type="EMBL" id="MFC3192912.1"/>
    </source>
</evidence>
<protein>
    <recommendedName>
        <fullName evidence="7">Thiol:disulfide interchange protein</fullName>
    </recommendedName>
</protein>
<dbReference type="CDD" id="cd03020">
    <property type="entry name" value="DsbA_DsbC_DsbG"/>
    <property type="match status" value="1"/>
</dbReference>
<keyword evidence="11" id="KW-1185">Reference proteome</keyword>
<organism evidence="10 11">
    <name type="scientific">Marinicella sediminis</name>
    <dbReference type="NCBI Taxonomy" id="1792834"/>
    <lineage>
        <taxon>Bacteria</taxon>
        <taxon>Pseudomonadati</taxon>
        <taxon>Pseudomonadota</taxon>
        <taxon>Gammaproteobacteria</taxon>
        <taxon>Lysobacterales</taxon>
        <taxon>Marinicellaceae</taxon>
        <taxon>Marinicella</taxon>
    </lineage>
</organism>
<evidence type="ECO:0000256" key="2">
    <source>
        <dbReference type="ARBA" id="ARBA00009813"/>
    </source>
</evidence>
<evidence type="ECO:0000256" key="7">
    <source>
        <dbReference type="RuleBase" id="RU364038"/>
    </source>
</evidence>
<comment type="subcellular location">
    <subcellularLocation>
        <location evidence="1 7">Periplasm</location>
    </subcellularLocation>
</comment>
<accession>A0ABV7JBV6</accession>
<keyword evidence="6 7" id="KW-0676">Redox-active center</keyword>
<comment type="caution">
    <text evidence="10">The sequence shown here is derived from an EMBL/GenBank/DDBJ whole genome shotgun (WGS) entry which is preliminary data.</text>
</comment>
<dbReference type="PANTHER" id="PTHR35272:SF3">
    <property type="entry name" value="THIOL:DISULFIDE INTERCHANGE PROTEIN DSBC"/>
    <property type="match status" value="1"/>
</dbReference>
<dbReference type="Gene3D" id="3.10.450.70">
    <property type="entry name" value="Disulphide bond isomerase, DsbC/G, N-terminal"/>
    <property type="match status" value="1"/>
</dbReference>
<keyword evidence="4 7" id="KW-0574">Periplasm</keyword>
<comment type="similarity">
    <text evidence="2 7">Belongs to the thioredoxin family. DsbC subfamily.</text>
</comment>
<keyword evidence="3 7" id="KW-0732">Signal</keyword>
<evidence type="ECO:0000259" key="8">
    <source>
        <dbReference type="Pfam" id="PF10411"/>
    </source>
</evidence>
<sequence length="247" mass="27495">MKISTTLLLATTWSVQAEQQSEATKIQQAIEQLSNQSVTVKAINDTPVKGIREVIIQGEQNQQIVYLSEDGEHVFSGQLMNLKSRENLTEMTENSLRLEVLAEFKKTHKTIDFIPQQMTDHITVFTDIDCGYCRKLHQEISQYNDLGIGVSYLFFPRSGLNTASHQKAVNVWCATDQQKAMTDAKNGVALKPLMCPNPIESQFNLGLAAGIHKVGTPAVVLNDGSMTGYLPAEAMQQRIERSKPKTQ</sequence>
<feature type="domain" description="Disulphide bond isomerase DsbC/G N-terminal" evidence="8">
    <location>
        <begin position="20"/>
        <end position="90"/>
    </location>
</feature>
<dbReference type="Pfam" id="PF10411">
    <property type="entry name" value="DsbC_N"/>
    <property type="match status" value="1"/>
</dbReference>
<feature type="domain" description="Thioredoxin-like fold" evidence="9">
    <location>
        <begin position="121"/>
        <end position="238"/>
    </location>
</feature>
<dbReference type="InterPro" id="IPR018950">
    <property type="entry name" value="DiS-bond_isomerase_DsbC/G_N"/>
</dbReference>
<gene>
    <name evidence="10" type="ORF">ACFODZ_01535</name>
</gene>
<evidence type="ECO:0000256" key="6">
    <source>
        <dbReference type="ARBA" id="ARBA00023284"/>
    </source>
</evidence>
<comment type="function">
    <text evidence="7">Required for disulfide bond formation in some periplasmic proteins. Acts by transferring its disulfide bond to other proteins and is reduced in the process.</text>
</comment>
<dbReference type="Pfam" id="PF13098">
    <property type="entry name" value="Thioredoxin_2"/>
    <property type="match status" value="1"/>
</dbReference>
<evidence type="ECO:0000256" key="5">
    <source>
        <dbReference type="ARBA" id="ARBA00023157"/>
    </source>
</evidence>
<dbReference type="Proteomes" id="UP001595533">
    <property type="component" value="Unassembled WGS sequence"/>
</dbReference>
<dbReference type="SUPFAM" id="SSF52833">
    <property type="entry name" value="Thioredoxin-like"/>
    <property type="match status" value="1"/>
</dbReference>
<dbReference type="Gene3D" id="3.40.30.10">
    <property type="entry name" value="Glutaredoxin"/>
    <property type="match status" value="1"/>
</dbReference>
<dbReference type="InterPro" id="IPR036249">
    <property type="entry name" value="Thioredoxin-like_sf"/>
</dbReference>
<evidence type="ECO:0000256" key="3">
    <source>
        <dbReference type="ARBA" id="ARBA00022729"/>
    </source>
</evidence>